<dbReference type="EMBL" id="VSSQ01027082">
    <property type="protein sequence ID" value="MPM76123.1"/>
    <property type="molecule type" value="Genomic_DNA"/>
</dbReference>
<gene>
    <name evidence="1" type="ORF">SDC9_123118</name>
</gene>
<name>A0A645CGT8_9ZZZZ</name>
<proteinExistence type="predicted"/>
<comment type="caution">
    <text evidence="1">The sequence shown here is derived from an EMBL/GenBank/DDBJ whole genome shotgun (WGS) entry which is preliminary data.</text>
</comment>
<evidence type="ECO:0000313" key="1">
    <source>
        <dbReference type="EMBL" id="MPM76123.1"/>
    </source>
</evidence>
<organism evidence="1">
    <name type="scientific">bioreactor metagenome</name>
    <dbReference type="NCBI Taxonomy" id="1076179"/>
    <lineage>
        <taxon>unclassified sequences</taxon>
        <taxon>metagenomes</taxon>
        <taxon>ecological metagenomes</taxon>
    </lineage>
</organism>
<dbReference type="AlphaFoldDB" id="A0A645CGT8"/>
<sequence>MTAEGCFAPQGRGFSSLTRGKIGMTAEGVLRRRHRFFCRQKKQWEKDRSRGKPFDVSPLENPLFPSTKRGDFTSPLFGNTPWIRMAKLLLLRQGDFRLRKAELCVQVYVCPEH</sequence>
<accession>A0A645CGT8</accession>
<protein>
    <submittedName>
        <fullName evidence="1">Uncharacterized protein</fullName>
    </submittedName>
</protein>
<reference evidence="1" key="1">
    <citation type="submission" date="2019-08" db="EMBL/GenBank/DDBJ databases">
        <authorList>
            <person name="Kucharzyk K."/>
            <person name="Murdoch R.W."/>
            <person name="Higgins S."/>
            <person name="Loffler F."/>
        </authorList>
    </citation>
    <scope>NUCLEOTIDE SEQUENCE</scope>
</reference>